<comment type="caution">
    <text evidence="6">The sequence shown here is derived from an EMBL/GenBank/DDBJ whole genome shotgun (WGS) entry which is preliminary data.</text>
</comment>
<dbReference type="Proteomes" id="UP001500394">
    <property type="component" value="Unassembled WGS sequence"/>
</dbReference>
<evidence type="ECO:0000256" key="1">
    <source>
        <dbReference type="ARBA" id="ARBA00022801"/>
    </source>
</evidence>
<dbReference type="PROSITE" id="PS50122">
    <property type="entry name" value="CHEB"/>
    <property type="match status" value="1"/>
</dbReference>
<feature type="active site" evidence="4">
    <location>
        <position position="13"/>
    </location>
</feature>
<dbReference type="InterPro" id="IPR000673">
    <property type="entry name" value="Sig_transdc_resp-reg_Me-estase"/>
</dbReference>
<dbReference type="EC" id="3.1.1.61" evidence="2"/>
<dbReference type="SUPFAM" id="SSF52738">
    <property type="entry name" value="Methylesterase CheB, C-terminal domain"/>
    <property type="match status" value="1"/>
</dbReference>
<proteinExistence type="predicted"/>
<evidence type="ECO:0000313" key="7">
    <source>
        <dbReference type="Proteomes" id="UP001500394"/>
    </source>
</evidence>
<dbReference type="Pfam" id="PF01339">
    <property type="entry name" value="CheB_methylest"/>
    <property type="match status" value="1"/>
</dbReference>
<dbReference type="PANTHER" id="PTHR42872:SF3">
    <property type="entry name" value="PROTEIN-GLUTAMATE METHYLESTERASE_PROTEIN-GLUTAMINE GLUTAMINASE 1"/>
    <property type="match status" value="1"/>
</dbReference>
<protein>
    <recommendedName>
        <fullName evidence="2">protein-glutamate methylesterase</fullName>
        <ecNumber evidence="2">3.1.1.61</ecNumber>
    </recommendedName>
</protein>
<accession>A0ABP8R3E0</accession>
<evidence type="ECO:0000259" key="5">
    <source>
        <dbReference type="PROSITE" id="PS50122"/>
    </source>
</evidence>
<feature type="active site" evidence="4">
    <location>
        <position position="40"/>
    </location>
</feature>
<dbReference type="PANTHER" id="PTHR42872">
    <property type="entry name" value="PROTEIN-GLUTAMATE METHYLESTERASE/PROTEIN-GLUTAMINE GLUTAMINASE"/>
    <property type="match status" value="1"/>
</dbReference>
<comment type="catalytic activity">
    <reaction evidence="3">
        <text>[protein]-L-glutamate 5-O-methyl ester + H2O = L-glutamyl-[protein] + methanol + H(+)</text>
        <dbReference type="Rhea" id="RHEA:23236"/>
        <dbReference type="Rhea" id="RHEA-COMP:10208"/>
        <dbReference type="Rhea" id="RHEA-COMP:10311"/>
        <dbReference type="ChEBI" id="CHEBI:15377"/>
        <dbReference type="ChEBI" id="CHEBI:15378"/>
        <dbReference type="ChEBI" id="CHEBI:17790"/>
        <dbReference type="ChEBI" id="CHEBI:29973"/>
        <dbReference type="ChEBI" id="CHEBI:82795"/>
        <dbReference type="EC" id="3.1.1.61"/>
    </reaction>
</comment>
<evidence type="ECO:0000256" key="3">
    <source>
        <dbReference type="ARBA" id="ARBA00048267"/>
    </source>
</evidence>
<feature type="active site" evidence="4">
    <location>
        <position position="133"/>
    </location>
</feature>
<keyword evidence="7" id="KW-1185">Reference proteome</keyword>
<evidence type="ECO:0000313" key="6">
    <source>
        <dbReference type="EMBL" id="GAA4517148.1"/>
    </source>
</evidence>
<evidence type="ECO:0000256" key="2">
    <source>
        <dbReference type="ARBA" id="ARBA00039140"/>
    </source>
</evidence>
<feature type="domain" description="CheB-type methylesterase" evidence="5">
    <location>
        <begin position="1"/>
        <end position="168"/>
    </location>
</feature>
<reference evidence="7" key="1">
    <citation type="journal article" date="2019" name="Int. J. Syst. Evol. Microbiol.">
        <title>The Global Catalogue of Microorganisms (GCM) 10K type strain sequencing project: providing services to taxonomists for standard genome sequencing and annotation.</title>
        <authorList>
            <consortium name="The Broad Institute Genomics Platform"/>
            <consortium name="The Broad Institute Genome Sequencing Center for Infectious Disease"/>
            <person name="Wu L."/>
            <person name="Ma J."/>
        </authorList>
    </citation>
    <scope>NUCLEOTIDE SEQUENCE [LARGE SCALE GENOMIC DNA]</scope>
    <source>
        <strain evidence="7">JCM 17858</strain>
    </source>
</reference>
<evidence type="ECO:0000256" key="4">
    <source>
        <dbReference type="PROSITE-ProRule" id="PRU00050"/>
    </source>
</evidence>
<dbReference type="RefSeq" id="WP_345067526.1">
    <property type="nucleotide sequence ID" value="NZ_BAABGR010000020.1"/>
</dbReference>
<dbReference type="EMBL" id="BAABGR010000020">
    <property type="protein sequence ID" value="GAA4517148.1"/>
    <property type="molecule type" value="Genomic_DNA"/>
</dbReference>
<dbReference type="CDD" id="cd16433">
    <property type="entry name" value="CheB"/>
    <property type="match status" value="1"/>
</dbReference>
<keyword evidence="4" id="KW-0145">Chemotaxis</keyword>
<sequence length="188" mass="20825">MSTAKEIILVGGSAGSYPLITTFLGQLPSYFEQAICIVLHRNKKFETQIESSLAKKLQRNITSVYNNMKIQKNYVYFAPAGYHLLVEPDYRFSLDCSEYINYSRPSIDVLFETAAQIYKKSCTAFLLSGANADGAQGLALVEAFGGRAIVQNPECAIIDTMPRAGIKATTGALVWNDEQIISFFKDLK</sequence>
<keyword evidence="1 4" id="KW-0378">Hydrolase</keyword>
<name>A0ABP8R3E0_9SPHI</name>
<organism evidence="6 7">
    <name type="scientific">Sphingobacterium thermophilum</name>
    <dbReference type="NCBI Taxonomy" id="768534"/>
    <lineage>
        <taxon>Bacteria</taxon>
        <taxon>Pseudomonadati</taxon>
        <taxon>Bacteroidota</taxon>
        <taxon>Sphingobacteriia</taxon>
        <taxon>Sphingobacteriales</taxon>
        <taxon>Sphingobacteriaceae</taxon>
        <taxon>Sphingobacterium</taxon>
    </lineage>
</organism>
<dbReference type="Gene3D" id="3.40.50.180">
    <property type="entry name" value="Methylesterase CheB, C-terminal domain"/>
    <property type="match status" value="1"/>
</dbReference>
<dbReference type="InterPro" id="IPR035909">
    <property type="entry name" value="CheB_C"/>
</dbReference>
<gene>
    <name evidence="6" type="ORF">GCM10023173_17340</name>
</gene>